<dbReference type="EMBL" id="WJXB01000003">
    <property type="protein sequence ID" value="MRN53801.1"/>
    <property type="molecule type" value="Genomic_DNA"/>
</dbReference>
<keyword evidence="2" id="KW-1185">Reference proteome</keyword>
<evidence type="ECO:0000313" key="2">
    <source>
        <dbReference type="Proteomes" id="UP000463051"/>
    </source>
</evidence>
<proteinExistence type="predicted"/>
<protein>
    <submittedName>
        <fullName evidence="1">Uncharacterized protein</fullName>
    </submittedName>
</protein>
<dbReference type="AlphaFoldDB" id="A0A7X2H5A8"/>
<gene>
    <name evidence="1" type="ORF">GJB61_12455</name>
</gene>
<comment type="caution">
    <text evidence="1">The sequence shown here is derived from an EMBL/GenBank/DDBJ whole genome shotgun (WGS) entry which is preliminary data.</text>
</comment>
<accession>A0A7X2H5A8</accession>
<organism evidence="1 2">
    <name type="scientific">Paenibacillus monticola</name>
    <dbReference type="NCBI Taxonomy" id="2666075"/>
    <lineage>
        <taxon>Bacteria</taxon>
        <taxon>Bacillati</taxon>
        <taxon>Bacillota</taxon>
        <taxon>Bacilli</taxon>
        <taxon>Bacillales</taxon>
        <taxon>Paenibacillaceae</taxon>
        <taxon>Paenibacillus</taxon>
    </lineage>
</organism>
<name>A0A7X2H5A8_9BACL</name>
<dbReference type="Proteomes" id="UP000463051">
    <property type="component" value="Unassembled WGS sequence"/>
</dbReference>
<dbReference type="RefSeq" id="WP_195724314.1">
    <property type="nucleotide sequence ID" value="NZ_WJXB01000003.1"/>
</dbReference>
<sequence>MVFKIGVYHSDMRYFPISFVDDELILKWCGGSPDTSYLVLAASIIPYRNTNENSVGWTPLALEIINRAADPVAILEEFKPTVLPLTWSGSRLELMLRRFALFNELTLHQNDSIKEWAINAMSEFQKKYVQRGNQS</sequence>
<evidence type="ECO:0000313" key="1">
    <source>
        <dbReference type="EMBL" id="MRN53801.1"/>
    </source>
</evidence>
<reference evidence="1 2" key="1">
    <citation type="submission" date="2019-11" db="EMBL/GenBank/DDBJ databases">
        <title>Paenibacillus monticola sp. nov., a novel PGPR strain isolated from mountain sample in China.</title>
        <authorList>
            <person name="Zhao Q."/>
            <person name="Li H.-P."/>
            <person name="Zhang J.-L."/>
        </authorList>
    </citation>
    <scope>NUCLEOTIDE SEQUENCE [LARGE SCALE GENOMIC DNA]</scope>
    <source>
        <strain evidence="1 2">LC-T2</strain>
    </source>
</reference>